<reference evidence="2 3" key="1">
    <citation type="submission" date="2020-08" db="EMBL/GenBank/DDBJ databases">
        <title>Genomic Encyclopedia of Type Strains, Phase IV (KMG-IV): sequencing the most valuable type-strain genomes for metagenomic binning, comparative biology and taxonomic classification.</title>
        <authorList>
            <person name="Goeker M."/>
        </authorList>
    </citation>
    <scope>NUCLEOTIDE SEQUENCE [LARGE SCALE GENOMIC DNA]</scope>
    <source>
        <strain evidence="2 3">DSM 102238</strain>
    </source>
</reference>
<keyword evidence="1" id="KW-1133">Transmembrane helix</keyword>
<evidence type="ECO:0000313" key="2">
    <source>
        <dbReference type="EMBL" id="MBB4000664.1"/>
    </source>
</evidence>
<dbReference type="Proteomes" id="UP000542776">
    <property type="component" value="Unassembled WGS sequence"/>
</dbReference>
<dbReference type="RefSeq" id="WP_246393558.1">
    <property type="nucleotide sequence ID" value="NZ_JACIEK010000026.1"/>
</dbReference>
<feature type="transmembrane region" description="Helical" evidence="1">
    <location>
        <begin position="64"/>
        <end position="81"/>
    </location>
</feature>
<comment type="caution">
    <text evidence="2">The sequence shown here is derived from an EMBL/GenBank/DDBJ whole genome shotgun (WGS) entry which is preliminary data.</text>
</comment>
<evidence type="ECO:0000313" key="3">
    <source>
        <dbReference type="Proteomes" id="UP000542776"/>
    </source>
</evidence>
<keyword evidence="1" id="KW-0472">Membrane</keyword>
<evidence type="ECO:0000256" key="1">
    <source>
        <dbReference type="SAM" id="Phobius"/>
    </source>
</evidence>
<keyword evidence="1" id="KW-0812">Transmembrane</keyword>
<name>A0A7W6MMD0_9HYPH</name>
<feature type="transmembrane region" description="Helical" evidence="1">
    <location>
        <begin position="12"/>
        <end position="30"/>
    </location>
</feature>
<keyword evidence="3" id="KW-1185">Reference proteome</keyword>
<organism evidence="2 3">
    <name type="scientific">Aureimonas pseudogalii</name>
    <dbReference type="NCBI Taxonomy" id="1744844"/>
    <lineage>
        <taxon>Bacteria</taxon>
        <taxon>Pseudomonadati</taxon>
        <taxon>Pseudomonadota</taxon>
        <taxon>Alphaproteobacteria</taxon>
        <taxon>Hyphomicrobiales</taxon>
        <taxon>Aurantimonadaceae</taxon>
        <taxon>Aureimonas</taxon>
    </lineage>
</organism>
<dbReference type="EMBL" id="JACIEK010000026">
    <property type="protein sequence ID" value="MBB4000664.1"/>
    <property type="molecule type" value="Genomic_DNA"/>
</dbReference>
<proteinExistence type="predicted"/>
<gene>
    <name evidence="2" type="ORF">GGR04_004544</name>
</gene>
<sequence length="82" mass="8879">MQDTRSVLYRFLNYSSQAMLGAMCFTMAFGRQDITTLIHAAPSETILIGTLLVTAGFVVVRTGYVLATVLFATGAYALLLLP</sequence>
<dbReference type="AlphaFoldDB" id="A0A7W6MMD0"/>
<accession>A0A7W6MMD0</accession>
<protein>
    <submittedName>
        <fullName evidence="2">Branched-subunit amino acid transport protein</fullName>
    </submittedName>
</protein>